<sequence>MLRRSKKLTKQQITLHKPHNKGR</sequence>
<name>A0A0A9GR38_ARUDO</name>
<proteinExistence type="predicted"/>
<accession>A0A0A9GR38</accession>
<protein>
    <submittedName>
        <fullName evidence="2">Uncharacterized protein</fullName>
    </submittedName>
</protein>
<reference evidence="2" key="2">
    <citation type="journal article" date="2015" name="Data Brief">
        <title>Shoot transcriptome of the giant reed, Arundo donax.</title>
        <authorList>
            <person name="Barrero R.A."/>
            <person name="Guerrero F.D."/>
            <person name="Moolhuijzen P."/>
            <person name="Goolsby J.A."/>
            <person name="Tidwell J."/>
            <person name="Bellgard S.E."/>
            <person name="Bellgard M.I."/>
        </authorList>
    </citation>
    <scope>NUCLEOTIDE SEQUENCE</scope>
    <source>
        <tissue evidence="2">Shoot tissue taken approximately 20 cm above the soil surface</tissue>
    </source>
</reference>
<dbReference type="EMBL" id="GBRH01170306">
    <property type="protein sequence ID" value="JAE27590.1"/>
    <property type="molecule type" value="Transcribed_RNA"/>
</dbReference>
<feature type="region of interest" description="Disordered" evidence="1">
    <location>
        <begin position="1"/>
        <end position="23"/>
    </location>
</feature>
<reference evidence="2" key="1">
    <citation type="submission" date="2014-09" db="EMBL/GenBank/DDBJ databases">
        <authorList>
            <person name="Magalhaes I.L.F."/>
            <person name="Oliveira U."/>
            <person name="Santos F.R."/>
            <person name="Vidigal T.H.D.A."/>
            <person name="Brescovit A.D."/>
            <person name="Santos A.J."/>
        </authorList>
    </citation>
    <scope>NUCLEOTIDE SEQUENCE</scope>
    <source>
        <tissue evidence="2">Shoot tissue taken approximately 20 cm above the soil surface</tissue>
    </source>
</reference>
<evidence type="ECO:0000313" key="2">
    <source>
        <dbReference type="EMBL" id="JAE27590.1"/>
    </source>
</evidence>
<dbReference type="AlphaFoldDB" id="A0A0A9GR38"/>
<evidence type="ECO:0000256" key="1">
    <source>
        <dbReference type="SAM" id="MobiDB-lite"/>
    </source>
</evidence>
<organism evidence="2">
    <name type="scientific">Arundo donax</name>
    <name type="common">Giant reed</name>
    <name type="synonym">Donax arundinaceus</name>
    <dbReference type="NCBI Taxonomy" id="35708"/>
    <lineage>
        <taxon>Eukaryota</taxon>
        <taxon>Viridiplantae</taxon>
        <taxon>Streptophyta</taxon>
        <taxon>Embryophyta</taxon>
        <taxon>Tracheophyta</taxon>
        <taxon>Spermatophyta</taxon>
        <taxon>Magnoliopsida</taxon>
        <taxon>Liliopsida</taxon>
        <taxon>Poales</taxon>
        <taxon>Poaceae</taxon>
        <taxon>PACMAD clade</taxon>
        <taxon>Arundinoideae</taxon>
        <taxon>Arundineae</taxon>
        <taxon>Arundo</taxon>
    </lineage>
</organism>